<name>A0A0A9H2E5_ARUDO</name>
<protein>
    <submittedName>
        <fullName evidence="1">Uncharacterized protein</fullName>
    </submittedName>
</protein>
<proteinExistence type="predicted"/>
<organism evidence="1">
    <name type="scientific">Arundo donax</name>
    <name type="common">Giant reed</name>
    <name type="synonym">Donax arundinaceus</name>
    <dbReference type="NCBI Taxonomy" id="35708"/>
    <lineage>
        <taxon>Eukaryota</taxon>
        <taxon>Viridiplantae</taxon>
        <taxon>Streptophyta</taxon>
        <taxon>Embryophyta</taxon>
        <taxon>Tracheophyta</taxon>
        <taxon>Spermatophyta</taxon>
        <taxon>Magnoliopsida</taxon>
        <taxon>Liliopsida</taxon>
        <taxon>Poales</taxon>
        <taxon>Poaceae</taxon>
        <taxon>PACMAD clade</taxon>
        <taxon>Arundinoideae</taxon>
        <taxon>Arundineae</taxon>
        <taxon>Arundo</taxon>
    </lineage>
</organism>
<sequence length="31" mass="3579">MNSICSNKVVSTSIKKDSIDLESWNYRVFVD</sequence>
<evidence type="ECO:0000313" key="1">
    <source>
        <dbReference type="EMBL" id="JAE31400.1"/>
    </source>
</evidence>
<reference evidence="1" key="2">
    <citation type="journal article" date="2015" name="Data Brief">
        <title>Shoot transcriptome of the giant reed, Arundo donax.</title>
        <authorList>
            <person name="Barrero R.A."/>
            <person name="Guerrero F.D."/>
            <person name="Moolhuijzen P."/>
            <person name="Goolsby J.A."/>
            <person name="Tidwell J."/>
            <person name="Bellgard S.E."/>
            <person name="Bellgard M.I."/>
        </authorList>
    </citation>
    <scope>NUCLEOTIDE SEQUENCE</scope>
    <source>
        <tissue evidence="1">Shoot tissue taken approximately 20 cm above the soil surface</tissue>
    </source>
</reference>
<accession>A0A0A9H2E5</accession>
<dbReference type="EMBL" id="GBRH01166496">
    <property type="protein sequence ID" value="JAE31400.1"/>
    <property type="molecule type" value="Transcribed_RNA"/>
</dbReference>
<reference evidence="1" key="1">
    <citation type="submission" date="2014-09" db="EMBL/GenBank/DDBJ databases">
        <authorList>
            <person name="Magalhaes I.L.F."/>
            <person name="Oliveira U."/>
            <person name="Santos F.R."/>
            <person name="Vidigal T.H.D.A."/>
            <person name="Brescovit A.D."/>
            <person name="Santos A.J."/>
        </authorList>
    </citation>
    <scope>NUCLEOTIDE SEQUENCE</scope>
    <source>
        <tissue evidence="1">Shoot tissue taken approximately 20 cm above the soil surface</tissue>
    </source>
</reference>
<dbReference type="AlphaFoldDB" id="A0A0A9H2E5"/>